<feature type="transmembrane region" description="Helical" evidence="7">
    <location>
        <begin position="265"/>
        <end position="289"/>
    </location>
</feature>
<dbReference type="AlphaFoldDB" id="A0A3N4KF56"/>
<feature type="transmembrane region" description="Helical" evidence="7">
    <location>
        <begin position="349"/>
        <end position="370"/>
    </location>
</feature>
<evidence type="ECO:0000313" key="10">
    <source>
        <dbReference type="Proteomes" id="UP000277580"/>
    </source>
</evidence>
<keyword evidence="3 7" id="KW-0812">Transmembrane</keyword>
<dbReference type="InParanoid" id="A0A3N4KF56"/>
<evidence type="ECO:0000256" key="2">
    <source>
        <dbReference type="ARBA" id="ARBA00008335"/>
    </source>
</evidence>
<dbReference type="Proteomes" id="UP000277580">
    <property type="component" value="Unassembled WGS sequence"/>
</dbReference>
<dbReference type="EMBL" id="ML119202">
    <property type="protein sequence ID" value="RPB06981.1"/>
    <property type="molecule type" value="Genomic_DNA"/>
</dbReference>
<evidence type="ECO:0000259" key="8">
    <source>
        <dbReference type="PROSITE" id="PS50850"/>
    </source>
</evidence>
<evidence type="ECO:0000256" key="4">
    <source>
        <dbReference type="ARBA" id="ARBA00022989"/>
    </source>
</evidence>
<evidence type="ECO:0000256" key="1">
    <source>
        <dbReference type="ARBA" id="ARBA00004141"/>
    </source>
</evidence>
<feature type="transmembrane region" description="Helical" evidence="7">
    <location>
        <begin position="376"/>
        <end position="401"/>
    </location>
</feature>
<comment type="subcellular location">
    <subcellularLocation>
        <location evidence="1">Membrane</location>
        <topology evidence="1">Multi-pass membrane protein</topology>
    </subcellularLocation>
</comment>
<evidence type="ECO:0000256" key="7">
    <source>
        <dbReference type="SAM" id="Phobius"/>
    </source>
</evidence>
<keyword evidence="4 7" id="KW-1133">Transmembrane helix</keyword>
<dbReference type="FunFam" id="1.20.1250.20:FF:000011">
    <property type="entry name" value="MFS multidrug transporter, putative"/>
    <property type="match status" value="1"/>
</dbReference>
<feature type="transmembrane region" description="Helical" evidence="7">
    <location>
        <begin position="107"/>
        <end position="128"/>
    </location>
</feature>
<organism evidence="9 10">
    <name type="scientific">Morchella conica CCBAS932</name>
    <dbReference type="NCBI Taxonomy" id="1392247"/>
    <lineage>
        <taxon>Eukaryota</taxon>
        <taxon>Fungi</taxon>
        <taxon>Dikarya</taxon>
        <taxon>Ascomycota</taxon>
        <taxon>Pezizomycotina</taxon>
        <taxon>Pezizomycetes</taxon>
        <taxon>Pezizales</taxon>
        <taxon>Morchellaceae</taxon>
        <taxon>Morchella</taxon>
    </lineage>
</organism>
<feature type="transmembrane region" description="Helical" evidence="7">
    <location>
        <begin position="134"/>
        <end position="157"/>
    </location>
</feature>
<dbReference type="InterPro" id="IPR011701">
    <property type="entry name" value="MFS"/>
</dbReference>
<feature type="transmembrane region" description="Helical" evidence="7">
    <location>
        <begin position="195"/>
        <end position="215"/>
    </location>
</feature>
<dbReference type="GO" id="GO:0022857">
    <property type="term" value="F:transmembrane transporter activity"/>
    <property type="evidence" value="ECO:0007669"/>
    <property type="project" value="InterPro"/>
</dbReference>
<comment type="similarity">
    <text evidence="2">Belongs to the major facilitator superfamily.</text>
</comment>
<evidence type="ECO:0000256" key="3">
    <source>
        <dbReference type="ARBA" id="ARBA00022692"/>
    </source>
</evidence>
<feature type="region of interest" description="Disordered" evidence="6">
    <location>
        <begin position="1"/>
        <end position="25"/>
    </location>
</feature>
<accession>A0A3N4KF56</accession>
<gene>
    <name evidence="9" type="ORF">P167DRAFT_496459</name>
</gene>
<dbReference type="InterPro" id="IPR036259">
    <property type="entry name" value="MFS_trans_sf"/>
</dbReference>
<evidence type="ECO:0000256" key="6">
    <source>
        <dbReference type="SAM" id="MobiDB-lite"/>
    </source>
</evidence>
<evidence type="ECO:0000256" key="5">
    <source>
        <dbReference type="ARBA" id="ARBA00023136"/>
    </source>
</evidence>
<dbReference type="PANTHER" id="PTHR23502:SF68">
    <property type="entry name" value="MULTIDRUG TRANSPORTER, PUTATIVE (AFU_ORTHOLOGUE AFUA_3G01120)-RELATED"/>
    <property type="match status" value="1"/>
</dbReference>
<feature type="transmembrane region" description="Helical" evidence="7">
    <location>
        <begin position="77"/>
        <end position="95"/>
    </location>
</feature>
<dbReference type="Gene3D" id="1.20.1250.20">
    <property type="entry name" value="MFS general substrate transporter like domains"/>
    <property type="match status" value="1"/>
</dbReference>
<dbReference type="PROSITE" id="PS50850">
    <property type="entry name" value="MFS"/>
    <property type="match status" value="1"/>
</dbReference>
<dbReference type="GO" id="GO:0016020">
    <property type="term" value="C:membrane"/>
    <property type="evidence" value="ECO:0007669"/>
    <property type="project" value="UniProtKB-SubCell"/>
</dbReference>
<keyword evidence="5 7" id="KW-0472">Membrane</keyword>
<evidence type="ECO:0000313" key="9">
    <source>
        <dbReference type="EMBL" id="RPB06981.1"/>
    </source>
</evidence>
<name>A0A3N4KF56_9PEZI</name>
<dbReference type="SUPFAM" id="SSF103473">
    <property type="entry name" value="MFS general substrate transporter"/>
    <property type="match status" value="1"/>
</dbReference>
<feature type="transmembrane region" description="Helical" evidence="7">
    <location>
        <begin position="442"/>
        <end position="461"/>
    </location>
</feature>
<dbReference type="PANTHER" id="PTHR23502">
    <property type="entry name" value="MAJOR FACILITATOR SUPERFAMILY"/>
    <property type="match status" value="1"/>
</dbReference>
<dbReference type="InterPro" id="IPR020846">
    <property type="entry name" value="MFS_dom"/>
</dbReference>
<protein>
    <submittedName>
        <fullName evidence="9">MFS general substrate transporter</fullName>
    </submittedName>
</protein>
<dbReference type="Pfam" id="PF07690">
    <property type="entry name" value="MFS_1"/>
    <property type="match status" value="1"/>
</dbReference>
<reference evidence="9 10" key="1">
    <citation type="journal article" date="2018" name="Nat. Ecol. Evol.">
        <title>Pezizomycetes genomes reveal the molecular basis of ectomycorrhizal truffle lifestyle.</title>
        <authorList>
            <person name="Murat C."/>
            <person name="Payen T."/>
            <person name="Noel B."/>
            <person name="Kuo A."/>
            <person name="Morin E."/>
            <person name="Chen J."/>
            <person name="Kohler A."/>
            <person name="Krizsan K."/>
            <person name="Balestrini R."/>
            <person name="Da Silva C."/>
            <person name="Montanini B."/>
            <person name="Hainaut M."/>
            <person name="Levati E."/>
            <person name="Barry K.W."/>
            <person name="Belfiori B."/>
            <person name="Cichocki N."/>
            <person name="Clum A."/>
            <person name="Dockter R.B."/>
            <person name="Fauchery L."/>
            <person name="Guy J."/>
            <person name="Iotti M."/>
            <person name="Le Tacon F."/>
            <person name="Lindquist E.A."/>
            <person name="Lipzen A."/>
            <person name="Malagnac F."/>
            <person name="Mello A."/>
            <person name="Molinier V."/>
            <person name="Miyauchi S."/>
            <person name="Poulain J."/>
            <person name="Riccioni C."/>
            <person name="Rubini A."/>
            <person name="Sitrit Y."/>
            <person name="Splivallo R."/>
            <person name="Traeger S."/>
            <person name="Wang M."/>
            <person name="Zifcakova L."/>
            <person name="Wipf D."/>
            <person name="Zambonelli A."/>
            <person name="Paolocci F."/>
            <person name="Nowrousian M."/>
            <person name="Ottonello S."/>
            <person name="Baldrian P."/>
            <person name="Spatafora J.W."/>
            <person name="Henrissat B."/>
            <person name="Nagy L.G."/>
            <person name="Aury J.M."/>
            <person name="Wincker P."/>
            <person name="Grigoriev I.V."/>
            <person name="Bonfante P."/>
            <person name="Martin F.M."/>
        </authorList>
    </citation>
    <scope>NUCLEOTIDE SEQUENCE [LARGE SCALE GENOMIC DNA]</scope>
    <source>
        <strain evidence="9 10">CCBAS932</strain>
    </source>
</reference>
<dbReference type="OrthoDB" id="5296287at2759"/>
<feature type="transmembrane region" description="Helical" evidence="7">
    <location>
        <begin position="38"/>
        <end position="57"/>
    </location>
</feature>
<dbReference type="STRING" id="1392247.A0A3N4KF56"/>
<proteinExistence type="inferred from homology"/>
<keyword evidence="10" id="KW-1185">Reference proteome</keyword>
<feature type="domain" description="Major facilitator superfamily (MFS) profile" evidence="8">
    <location>
        <begin position="40"/>
        <end position="468"/>
    </location>
</feature>
<feature type="transmembrane region" description="Helical" evidence="7">
    <location>
        <begin position="408"/>
        <end position="430"/>
    </location>
</feature>
<feature type="transmembrane region" description="Helical" evidence="7">
    <location>
        <begin position="164"/>
        <end position="183"/>
    </location>
</feature>
<feature type="transmembrane region" description="Helical" evidence="7">
    <location>
        <begin position="309"/>
        <end position="328"/>
    </location>
</feature>
<dbReference type="CDD" id="cd17323">
    <property type="entry name" value="MFS_Tpo1_MDR_like"/>
    <property type="match status" value="1"/>
</dbReference>
<sequence>MSTQRDENAPAEADPNLVDWDGPEDPENPMNWPSWRKIFTVGIVSAITFITPLASSIFAPSIPQVMTDFDSTSHELAAFVVSVYVLGFAFGPLLLAPASEFWGRNLIYNFSNICFIGCTVACAESKSLPMLTAFRFFAGCFGSAPLTIGGGTIADVIPLERRGAAIALFALGPILGPTIGPVAGGFLAEAKGWRWVFWLICILSGFVSLLSLVFLKETYAPTILAAKAKRLRKETGNDKLRSKMESPLPKSEILARSLVRPIKMLFLSPIVLLLSIFAAVCYGYLYLLFTTFPTVFEGQYHFSTGTVGLAYIGLGVGSLTGLIISGVFSDRILIAKKKKYGVLKPEYRLIPMSYLAPCIPIGLFWYGWAAYAETHWIVPIIGTTFAGIGILSTFMCVTTYLVDAFTVYAASALAANTVLRSILGGVLPLAGSKMYEQLGLGWGNSLLAFIALAMCPMPVLFNMYGERIRKRYDVKW</sequence>